<dbReference type="PANTHER" id="PTHR11145:SF8">
    <property type="entry name" value="RE57120P"/>
    <property type="match status" value="1"/>
</dbReference>
<reference evidence="3" key="1">
    <citation type="journal article" date="2020" name="J. Eukaryot. Microbiol.">
        <title>De novo Sequencing, Assembly and Annotation of the Transcriptome for the Free-Living Testate Amoeba Arcella intermedia.</title>
        <authorList>
            <person name="Ribeiro G.M."/>
            <person name="Porfirio-Sousa A.L."/>
            <person name="Maurer-Alcala X.X."/>
            <person name="Katz L.A."/>
            <person name="Lahr D.J.G."/>
        </authorList>
    </citation>
    <scope>NUCLEOTIDE SEQUENCE</scope>
</reference>
<dbReference type="PANTHER" id="PTHR11145">
    <property type="entry name" value="BTB/POZ DOMAIN-CONTAINING ADAPTER FOR CUL3-MEDIATED RHOA DEGRADATION PROTEIN FAMILY MEMBER"/>
    <property type="match status" value="1"/>
</dbReference>
<dbReference type="InterPro" id="IPR003131">
    <property type="entry name" value="T1-type_BTB"/>
</dbReference>
<dbReference type="AlphaFoldDB" id="A0A6B2LF08"/>
<sequence length="254" mass="28881">MPKMSDIVELNVGGKIFATTTQTLMRDNSQLANLIHTSQRRDKENRIFIDRDPTYFRWILNYLRDGLLLTLPATQQERTELLVEARYFGVVTLAVVLENSLSTQPPHPPQHQLPPQPDGREIPTFQTARPSTKGIFFFQNAKWQNLYSIPVSDLDLIGVQFEEGGKDEIKLLSLTIDRNQNLLTQHKDVDTIKLVIDKTAKAITALVPNEPSEFSFWWEPSTTQYPQLFAKISRGETALVPSQGLDFIKTSNGE</sequence>
<evidence type="ECO:0000256" key="1">
    <source>
        <dbReference type="SAM" id="MobiDB-lite"/>
    </source>
</evidence>
<feature type="compositionally biased region" description="Pro residues" evidence="1">
    <location>
        <begin position="105"/>
        <end position="117"/>
    </location>
</feature>
<dbReference type="InterPro" id="IPR011333">
    <property type="entry name" value="SKP1/BTB/POZ_sf"/>
</dbReference>
<feature type="region of interest" description="Disordered" evidence="1">
    <location>
        <begin position="101"/>
        <end position="125"/>
    </location>
</feature>
<dbReference type="CDD" id="cd18316">
    <property type="entry name" value="BTB_POZ_KCTD-like"/>
    <property type="match status" value="1"/>
</dbReference>
<dbReference type="SMART" id="SM00225">
    <property type="entry name" value="BTB"/>
    <property type="match status" value="1"/>
</dbReference>
<dbReference type="Gene3D" id="3.30.710.10">
    <property type="entry name" value="Potassium Channel Kv1.1, Chain A"/>
    <property type="match status" value="1"/>
</dbReference>
<evidence type="ECO:0000313" key="3">
    <source>
        <dbReference type="EMBL" id="NDV35555.1"/>
    </source>
</evidence>
<dbReference type="InterPro" id="IPR000210">
    <property type="entry name" value="BTB/POZ_dom"/>
</dbReference>
<dbReference type="InterPro" id="IPR045068">
    <property type="entry name" value="BACURD1-3"/>
</dbReference>
<dbReference type="Pfam" id="PF02214">
    <property type="entry name" value="BTB_2"/>
    <property type="match status" value="1"/>
</dbReference>
<protein>
    <recommendedName>
        <fullName evidence="2">BTB domain-containing protein</fullName>
    </recommendedName>
</protein>
<organism evidence="3">
    <name type="scientific">Arcella intermedia</name>
    <dbReference type="NCBI Taxonomy" id="1963864"/>
    <lineage>
        <taxon>Eukaryota</taxon>
        <taxon>Amoebozoa</taxon>
        <taxon>Tubulinea</taxon>
        <taxon>Elardia</taxon>
        <taxon>Arcellinida</taxon>
        <taxon>Sphaerothecina</taxon>
        <taxon>Arcellidae</taxon>
        <taxon>Arcella</taxon>
    </lineage>
</organism>
<proteinExistence type="predicted"/>
<evidence type="ECO:0000259" key="2">
    <source>
        <dbReference type="SMART" id="SM00225"/>
    </source>
</evidence>
<dbReference type="EMBL" id="GIBP01006586">
    <property type="protein sequence ID" value="NDV35555.1"/>
    <property type="molecule type" value="Transcribed_RNA"/>
</dbReference>
<feature type="domain" description="BTB" evidence="2">
    <location>
        <begin position="6"/>
        <end position="105"/>
    </location>
</feature>
<dbReference type="SUPFAM" id="SSF54695">
    <property type="entry name" value="POZ domain"/>
    <property type="match status" value="1"/>
</dbReference>
<name>A0A6B2LF08_9EUKA</name>
<accession>A0A6B2LF08</accession>
<dbReference type="GO" id="GO:0051260">
    <property type="term" value="P:protein homooligomerization"/>
    <property type="evidence" value="ECO:0007669"/>
    <property type="project" value="InterPro"/>
</dbReference>